<dbReference type="SUPFAM" id="SSF57850">
    <property type="entry name" value="RING/U-box"/>
    <property type="match status" value="1"/>
</dbReference>
<feature type="compositionally biased region" description="Low complexity" evidence="5">
    <location>
        <begin position="124"/>
        <end position="136"/>
    </location>
</feature>
<dbReference type="GO" id="GO:0061630">
    <property type="term" value="F:ubiquitin protein ligase activity"/>
    <property type="evidence" value="ECO:0007669"/>
    <property type="project" value="InterPro"/>
</dbReference>
<evidence type="ECO:0000256" key="2">
    <source>
        <dbReference type="ARBA" id="ARBA00008126"/>
    </source>
</evidence>
<organism evidence="7">
    <name type="scientific">Chromera velia CCMP2878</name>
    <dbReference type="NCBI Taxonomy" id="1169474"/>
    <lineage>
        <taxon>Eukaryota</taxon>
        <taxon>Sar</taxon>
        <taxon>Alveolata</taxon>
        <taxon>Colpodellida</taxon>
        <taxon>Chromeraceae</taxon>
        <taxon>Chromera</taxon>
    </lineage>
</organism>
<dbReference type="Gene3D" id="3.30.40.10">
    <property type="entry name" value="Zinc/RING finger domain, C3HC4 (zinc finger)"/>
    <property type="match status" value="1"/>
</dbReference>
<evidence type="ECO:0000256" key="5">
    <source>
        <dbReference type="SAM" id="MobiDB-lite"/>
    </source>
</evidence>
<feature type="domain" description="Nitric oxide synthase-interacting protein zinc-finger" evidence="6">
    <location>
        <begin position="5"/>
        <end position="75"/>
    </location>
</feature>
<dbReference type="InterPro" id="IPR013083">
    <property type="entry name" value="Znf_RING/FYVE/PHD"/>
</dbReference>
<comment type="similarity">
    <text evidence="2 4">Belongs to the NOSIP family.</text>
</comment>
<dbReference type="VEuPathDB" id="CryptoDB:Cvel_31584"/>
<proteinExistence type="inferred from homology"/>
<dbReference type="GO" id="GO:0005634">
    <property type="term" value="C:nucleus"/>
    <property type="evidence" value="ECO:0007669"/>
    <property type="project" value="UniProtKB-SubCell"/>
</dbReference>
<name>A0A0G4HTX7_9ALVE</name>
<evidence type="ECO:0000256" key="4">
    <source>
        <dbReference type="PIRNR" id="PIRNR023577"/>
    </source>
</evidence>
<dbReference type="Pfam" id="PF15906">
    <property type="entry name" value="zf-NOSIP"/>
    <property type="match status" value="1"/>
</dbReference>
<evidence type="ECO:0000313" key="7">
    <source>
        <dbReference type="EMBL" id="CEM47831.1"/>
    </source>
</evidence>
<sequence>MPTRHSKNNSAGAFFTYAERKKFQDVGSIEQRLGSESMRPFECCWLCLRPALKPVSTPDGFIYCKECILLNLARQRKEKDEELKKWEAYKALQQKAELSKGEEARARELAAFLSANESAGVERGLSGPSSSAAAAVEGGGEGGKNSKFIETNKAEGRAKNFWIQDGAPRQEGVVKEPSKSLKCPASGKPLKLKWLVDIKPETIMSGSEETQKWVCQFSKKQISHQAAAVIKETGQVFIREYLDKYVMGKKGSGFHPDDEKVLKESDVVNLVRGGTGFCAHNQVEGKSYRPVAG</sequence>
<evidence type="ECO:0000256" key="1">
    <source>
        <dbReference type="ARBA" id="ARBA00004123"/>
    </source>
</evidence>
<dbReference type="PhylomeDB" id="A0A0G4HTX7"/>
<dbReference type="PIRSF" id="PIRSF023577">
    <property type="entry name" value="ENOS_interacting"/>
    <property type="match status" value="1"/>
</dbReference>
<keyword evidence="3 4" id="KW-0539">Nucleus</keyword>
<protein>
    <recommendedName>
        <fullName evidence="6">Nitric oxide synthase-interacting protein zinc-finger domain-containing protein</fullName>
    </recommendedName>
</protein>
<dbReference type="PANTHER" id="PTHR13063">
    <property type="entry name" value="ENOS INTERACTING PROTEIN"/>
    <property type="match status" value="1"/>
</dbReference>
<evidence type="ECO:0000259" key="6">
    <source>
        <dbReference type="Pfam" id="PF15906"/>
    </source>
</evidence>
<gene>
    <name evidence="7" type="ORF">Cvel_31584</name>
</gene>
<dbReference type="AlphaFoldDB" id="A0A0G4HTX7"/>
<accession>A0A0G4HTX7</accession>
<reference evidence="7" key="1">
    <citation type="submission" date="2014-11" db="EMBL/GenBank/DDBJ databases">
        <authorList>
            <person name="Otto D Thomas"/>
            <person name="Naeem Raeece"/>
        </authorList>
    </citation>
    <scope>NUCLEOTIDE SEQUENCE</scope>
</reference>
<evidence type="ECO:0000256" key="3">
    <source>
        <dbReference type="ARBA" id="ARBA00023242"/>
    </source>
</evidence>
<dbReference type="PANTHER" id="PTHR13063:SF10">
    <property type="entry name" value="NITRIC OXIDE SYNTHASE-INTERACTING PROTEIN"/>
    <property type="match status" value="1"/>
</dbReference>
<dbReference type="InterPro" id="IPR016818">
    <property type="entry name" value="NOSIP"/>
</dbReference>
<comment type="subcellular location">
    <subcellularLocation>
        <location evidence="1 4">Nucleus</location>
    </subcellularLocation>
</comment>
<dbReference type="EMBL" id="CDMZ01003856">
    <property type="protein sequence ID" value="CEM47831.1"/>
    <property type="molecule type" value="Genomic_DNA"/>
</dbReference>
<feature type="region of interest" description="Disordered" evidence="5">
    <location>
        <begin position="121"/>
        <end position="147"/>
    </location>
</feature>
<dbReference type="InterPro" id="IPR031790">
    <property type="entry name" value="Znf-NOSIP"/>
</dbReference>